<dbReference type="InParanoid" id="A0A3N7FQT2"/>
<gene>
    <name evidence="1" type="ORF">POPTR_010G114250</name>
</gene>
<name>A0A3N7FQT2_POPTR</name>
<evidence type="ECO:0000313" key="1">
    <source>
        <dbReference type="EMBL" id="RQO96565.1"/>
    </source>
</evidence>
<dbReference type="EMBL" id="CM009299">
    <property type="protein sequence ID" value="RQO96565.1"/>
    <property type="molecule type" value="Genomic_DNA"/>
</dbReference>
<dbReference type="AlphaFoldDB" id="A0A3N7FQT2"/>
<organism evidence="1 2">
    <name type="scientific">Populus trichocarpa</name>
    <name type="common">Western balsam poplar</name>
    <name type="synonym">Populus balsamifera subsp. trichocarpa</name>
    <dbReference type="NCBI Taxonomy" id="3694"/>
    <lineage>
        <taxon>Eukaryota</taxon>
        <taxon>Viridiplantae</taxon>
        <taxon>Streptophyta</taxon>
        <taxon>Embryophyta</taxon>
        <taxon>Tracheophyta</taxon>
        <taxon>Spermatophyta</taxon>
        <taxon>Magnoliopsida</taxon>
        <taxon>eudicotyledons</taxon>
        <taxon>Gunneridae</taxon>
        <taxon>Pentapetalae</taxon>
        <taxon>rosids</taxon>
        <taxon>fabids</taxon>
        <taxon>Malpighiales</taxon>
        <taxon>Salicaceae</taxon>
        <taxon>Saliceae</taxon>
        <taxon>Populus</taxon>
    </lineage>
</organism>
<accession>A0A3N7FQT2</accession>
<protein>
    <submittedName>
        <fullName evidence="1">Uncharacterized protein</fullName>
    </submittedName>
</protein>
<sequence>MMETTQKPRDTSGQESSHWNVHHVPAFCFVIDRSWILKMSGSDKYFTELTRKLINHLDCNMFS</sequence>
<evidence type="ECO:0000313" key="2">
    <source>
        <dbReference type="Proteomes" id="UP000006729"/>
    </source>
</evidence>
<reference evidence="1 2" key="1">
    <citation type="journal article" date="2006" name="Science">
        <title>The genome of black cottonwood, Populus trichocarpa (Torr. &amp; Gray).</title>
        <authorList>
            <person name="Tuskan G.A."/>
            <person name="Difazio S."/>
            <person name="Jansson S."/>
            <person name="Bohlmann J."/>
            <person name="Grigoriev I."/>
            <person name="Hellsten U."/>
            <person name="Putnam N."/>
            <person name="Ralph S."/>
            <person name="Rombauts S."/>
            <person name="Salamov A."/>
            <person name="Schein J."/>
            <person name="Sterck L."/>
            <person name="Aerts A."/>
            <person name="Bhalerao R.R."/>
            <person name="Bhalerao R.P."/>
            <person name="Blaudez D."/>
            <person name="Boerjan W."/>
            <person name="Brun A."/>
            <person name="Brunner A."/>
            <person name="Busov V."/>
            <person name="Campbell M."/>
            <person name="Carlson J."/>
            <person name="Chalot M."/>
            <person name="Chapman J."/>
            <person name="Chen G.L."/>
            <person name="Cooper D."/>
            <person name="Coutinho P.M."/>
            <person name="Couturier J."/>
            <person name="Covert S."/>
            <person name="Cronk Q."/>
            <person name="Cunningham R."/>
            <person name="Davis J."/>
            <person name="Degroeve S."/>
            <person name="Dejardin A."/>
            <person name="Depamphilis C."/>
            <person name="Detter J."/>
            <person name="Dirks B."/>
            <person name="Dubchak I."/>
            <person name="Duplessis S."/>
            <person name="Ehlting J."/>
            <person name="Ellis B."/>
            <person name="Gendler K."/>
            <person name="Goodstein D."/>
            <person name="Gribskov M."/>
            <person name="Grimwood J."/>
            <person name="Groover A."/>
            <person name="Gunter L."/>
            <person name="Hamberger B."/>
            <person name="Heinze B."/>
            <person name="Helariutta Y."/>
            <person name="Henrissat B."/>
            <person name="Holligan D."/>
            <person name="Holt R."/>
            <person name="Huang W."/>
            <person name="Islam-Faridi N."/>
            <person name="Jones S."/>
            <person name="Jones-Rhoades M."/>
            <person name="Jorgensen R."/>
            <person name="Joshi C."/>
            <person name="Kangasjarvi J."/>
            <person name="Karlsson J."/>
            <person name="Kelleher C."/>
            <person name="Kirkpatrick R."/>
            <person name="Kirst M."/>
            <person name="Kohler A."/>
            <person name="Kalluri U."/>
            <person name="Larimer F."/>
            <person name="Leebens-Mack J."/>
            <person name="Leple J.C."/>
            <person name="Locascio P."/>
            <person name="Lou Y."/>
            <person name="Lucas S."/>
            <person name="Martin F."/>
            <person name="Montanini B."/>
            <person name="Napoli C."/>
            <person name="Nelson D.R."/>
            <person name="Nelson C."/>
            <person name="Nieminen K."/>
            <person name="Nilsson O."/>
            <person name="Pereda V."/>
            <person name="Peter G."/>
            <person name="Philippe R."/>
            <person name="Pilate G."/>
            <person name="Poliakov A."/>
            <person name="Razumovskaya J."/>
            <person name="Richardson P."/>
            <person name="Rinaldi C."/>
            <person name="Ritland K."/>
            <person name="Rouze P."/>
            <person name="Ryaboy D."/>
            <person name="Schmutz J."/>
            <person name="Schrader J."/>
            <person name="Segerman B."/>
            <person name="Shin H."/>
            <person name="Siddiqui A."/>
            <person name="Sterky F."/>
            <person name="Terry A."/>
            <person name="Tsai C.J."/>
            <person name="Uberbacher E."/>
            <person name="Unneberg P."/>
            <person name="Vahala J."/>
            <person name="Wall K."/>
            <person name="Wessler S."/>
            <person name="Yang G."/>
            <person name="Yin T."/>
            <person name="Douglas C."/>
            <person name="Marra M."/>
            <person name="Sandberg G."/>
            <person name="Van de Peer Y."/>
            <person name="Rokhsar D."/>
        </authorList>
    </citation>
    <scope>NUCLEOTIDE SEQUENCE [LARGE SCALE GENOMIC DNA]</scope>
    <source>
        <strain evidence="2">cv. Nisqually</strain>
    </source>
</reference>
<dbReference type="Proteomes" id="UP000006729">
    <property type="component" value="Chromosome 10"/>
</dbReference>
<proteinExistence type="predicted"/>
<keyword evidence="2" id="KW-1185">Reference proteome</keyword>